<evidence type="ECO:0000313" key="1">
    <source>
        <dbReference type="EMBL" id="AKK04577.1"/>
    </source>
</evidence>
<dbReference type="KEGG" id="cmv:CMUST_01135"/>
<evidence type="ECO:0000313" key="2">
    <source>
        <dbReference type="Proteomes" id="UP000035199"/>
    </source>
</evidence>
<dbReference type="PATRIC" id="fig|571915.4.peg.232"/>
<gene>
    <name evidence="1" type="ORF">CMUST_01135</name>
</gene>
<name>A0A0G3H0E7_9CORY</name>
<reference evidence="2" key="2">
    <citation type="submission" date="2015-05" db="EMBL/GenBank/DDBJ databases">
        <title>Complete genome sequence of Corynebacterium mustelae DSM 45274, isolated from various tissues of a male ferret with lethal sepsis.</title>
        <authorList>
            <person name="Ruckert C."/>
            <person name="Albersmeier A."/>
            <person name="Winkler A."/>
            <person name="Tauch A."/>
        </authorList>
    </citation>
    <scope>NUCLEOTIDE SEQUENCE [LARGE SCALE GENOMIC DNA]</scope>
    <source>
        <strain evidence="2">DSM 45274</strain>
    </source>
</reference>
<organism evidence="1 2">
    <name type="scientific">Corynebacterium mustelae</name>
    <dbReference type="NCBI Taxonomy" id="571915"/>
    <lineage>
        <taxon>Bacteria</taxon>
        <taxon>Bacillati</taxon>
        <taxon>Actinomycetota</taxon>
        <taxon>Actinomycetes</taxon>
        <taxon>Mycobacteriales</taxon>
        <taxon>Corynebacteriaceae</taxon>
        <taxon>Corynebacterium</taxon>
    </lineage>
</organism>
<keyword evidence="2" id="KW-1185">Reference proteome</keyword>
<dbReference type="Proteomes" id="UP000035199">
    <property type="component" value="Chromosome"/>
</dbReference>
<dbReference type="RefSeq" id="WP_047260964.1">
    <property type="nucleotide sequence ID" value="NZ_CP011542.1"/>
</dbReference>
<dbReference type="EMBL" id="CP011542">
    <property type="protein sequence ID" value="AKK04577.1"/>
    <property type="molecule type" value="Genomic_DNA"/>
</dbReference>
<accession>A0A0G3H0E7</accession>
<dbReference type="AlphaFoldDB" id="A0A0G3H0E7"/>
<proteinExistence type="predicted"/>
<protein>
    <submittedName>
        <fullName evidence="1">Uncharacterized protein</fullName>
    </submittedName>
</protein>
<sequence length="81" mass="8992">MCETCEKSAQFLDSARNDWASVFGNEEVVIASFAPDIGRPIIAWNNSDLRQVAVNLRKFAAGLLDFADAFDDSVPREIVEQ</sequence>
<reference evidence="1 2" key="1">
    <citation type="journal article" date="2015" name="Genome Announc.">
        <title>Complete Genome Sequence of the Type Strain Corynebacterium mustelae DSM 45274, Isolated from Various Tissues of a Male Ferret with Lethal Sepsis.</title>
        <authorList>
            <person name="Ruckert C."/>
            <person name="Eimer J."/>
            <person name="Winkler A."/>
            <person name="Tauch A."/>
        </authorList>
    </citation>
    <scope>NUCLEOTIDE SEQUENCE [LARGE SCALE GENOMIC DNA]</scope>
    <source>
        <strain evidence="1 2">DSM 45274</strain>
    </source>
</reference>
<dbReference type="STRING" id="571915.CMUST_01135"/>